<evidence type="ECO:0000313" key="2">
    <source>
        <dbReference type="Proteomes" id="UP001152523"/>
    </source>
</evidence>
<dbReference type="AlphaFoldDB" id="A0AAV0DIJ7"/>
<accession>A0AAV0DIJ7</accession>
<dbReference type="EMBL" id="CAMAPF010000114">
    <property type="protein sequence ID" value="CAH9102198.1"/>
    <property type="molecule type" value="Genomic_DNA"/>
</dbReference>
<name>A0AAV0DIJ7_9ASTE</name>
<gene>
    <name evidence="1" type="ORF">CEPIT_LOCUS15907</name>
</gene>
<evidence type="ECO:0000313" key="1">
    <source>
        <dbReference type="EMBL" id="CAH9102198.1"/>
    </source>
</evidence>
<keyword evidence="2" id="KW-1185">Reference proteome</keyword>
<protein>
    <submittedName>
        <fullName evidence="1">Uncharacterized protein</fullName>
    </submittedName>
</protein>
<organism evidence="1 2">
    <name type="scientific">Cuscuta epithymum</name>
    <dbReference type="NCBI Taxonomy" id="186058"/>
    <lineage>
        <taxon>Eukaryota</taxon>
        <taxon>Viridiplantae</taxon>
        <taxon>Streptophyta</taxon>
        <taxon>Embryophyta</taxon>
        <taxon>Tracheophyta</taxon>
        <taxon>Spermatophyta</taxon>
        <taxon>Magnoliopsida</taxon>
        <taxon>eudicotyledons</taxon>
        <taxon>Gunneridae</taxon>
        <taxon>Pentapetalae</taxon>
        <taxon>asterids</taxon>
        <taxon>lamiids</taxon>
        <taxon>Solanales</taxon>
        <taxon>Convolvulaceae</taxon>
        <taxon>Cuscuteae</taxon>
        <taxon>Cuscuta</taxon>
        <taxon>Cuscuta subgen. Cuscuta</taxon>
    </lineage>
</organism>
<sequence>MSFSSEHELNDMVVYGVGPPNDLPGHDVLLDNARGCEHFTSDHFMEKIPIYLPPPVMYSLRGAIHLMRRRHENDHGLGRFGDRWVTIPNPPISSFKSSSAMKWSPSSPCPTLTGWWTASSYGARRTKWT</sequence>
<reference evidence="1" key="1">
    <citation type="submission" date="2022-07" db="EMBL/GenBank/DDBJ databases">
        <authorList>
            <person name="Macas J."/>
            <person name="Novak P."/>
            <person name="Neumann P."/>
        </authorList>
    </citation>
    <scope>NUCLEOTIDE SEQUENCE</scope>
</reference>
<dbReference type="Proteomes" id="UP001152523">
    <property type="component" value="Unassembled WGS sequence"/>
</dbReference>
<proteinExistence type="predicted"/>
<comment type="caution">
    <text evidence="1">The sequence shown here is derived from an EMBL/GenBank/DDBJ whole genome shotgun (WGS) entry which is preliminary data.</text>
</comment>